<gene>
    <name evidence="10" type="ORF">BFP71_14760</name>
</gene>
<dbReference type="InterPro" id="IPR027417">
    <property type="entry name" value="P-loop_NTPase"/>
</dbReference>
<evidence type="ECO:0000313" key="10">
    <source>
        <dbReference type="EMBL" id="OEK04707.1"/>
    </source>
</evidence>
<organism evidence="10 11">
    <name type="scientific">Roseivirga misakiensis</name>
    <dbReference type="NCBI Taxonomy" id="1563681"/>
    <lineage>
        <taxon>Bacteria</taxon>
        <taxon>Pseudomonadati</taxon>
        <taxon>Bacteroidota</taxon>
        <taxon>Cytophagia</taxon>
        <taxon>Cytophagales</taxon>
        <taxon>Roseivirgaceae</taxon>
        <taxon>Roseivirga</taxon>
    </lineage>
</organism>
<dbReference type="GO" id="GO:0005975">
    <property type="term" value="P:carbohydrate metabolic process"/>
    <property type="evidence" value="ECO:0007669"/>
    <property type="project" value="InterPro"/>
</dbReference>
<keyword evidence="5 9" id="KW-0547">Nucleotide-binding</keyword>
<reference evidence="10 11" key="1">
    <citation type="submission" date="2016-08" db="EMBL/GenBank/DDBJ databases">
        <title>Draft genome of Fabibacter sp. strain SK-8.</title>
        <authorList>
            <person name="Wong S.-K."/>
            <person name="Hamasaki K."/>
            <person name="Yoshizawa S."/>
        </authorList>
    </citation>
    <scope>NUCLEOTIDE SEQUENCE [LARGE SCALE GENOMIC DNA]</scope>
    <source>
        <strain evidence="10 11">SK-8</strain>
    </source>
</reference>
<dbReference type="Gene3D" id="3.40.50.300">
    <property type="entry name" value="P-loop containing nucleotide triphosphate hydrolases"/>
    <property type="match status" value="1"/>
</dbReference>
<dbReference type="CDD" id="cd02021">
    <property type="entry name" value="GntK"/>
    <property type="match status" value="1"/>
</dbReference>
<dbReference type="PANTHER" id="PTHR43442">
    <property type="entry name" value="GLUCONOKINASE-RELATED"/>
    <property type="match status" value="1"/>
</dbReference>
<sequence length="164" mass="18614">MSKKRLIIVMGISGSGKSTIGKLLSDRIGIPFLDADDFHPSENIKKMSRGTPLDDDDRWPWLGAIVEYVLQSHRDSFVLACSALKESYRDYLNQRLDNQYVYLKLTYEEGVARLSSRENHFMPASLVKSQLNTLEEPKDAVTFNAKQSPTEIISLATEHFADFI</sequence>
<evidence type="ECO:0000256" key="1">
    <source>
        <dbReference type="ARBA" id="ARBA00004761"/>
    </source>
</evidence>
<evidence type="ECO:0000256" key="6">
    <source>
        <dbReference type="ARBA" id="ARBA00022777"/>
    </source>
</evidence>
<name>A0A1E5T072_9BACT</name>
<dbReference type="GO" id="GO:0046316">
    <property type="term" value="F:gluconokinase activity"/>
    <property type="evidence" value="ECO:0007669"/>
    <property type="project" value="UniProtKB-EC"/>
</dbReference>
<evidence type="ECO:0000256" key="7">
    <source>
        <dbReference type="ARBA" id="ARBA00022840"/>
    </source>
</evidence>
<keyword evidence="11" id="KW-1185">Reference proteome</keyword>
<dbReference type="EC" id="2.7.1.12" evidence="3 9"/>
<dbReference type="InterPro" id="IPR031322">
    <property type="entry name" value="Shikimate/glucono_kinase"/>
</dbReference>
<dbReference type="PRINTS" id="PR01100">
    <property type="entry name" value="SHIKIMTKNASE"/>
</dbReference>
<dbReference type="Proteomes" id="UP000095552">
    <property type="component" value="Unassembled WGS sequence"/>
</dbReference>
<dbReference type="PANTHER" id="PTHR43442:SF3">
    <property type="entry name" value="GLUCONOKINASE-RELATED"/>
    <property type="match status" value="1"/>
</dbReference>
<comment type="caution">
    <text evidence="10">The sequence shown here is derived from an EMBL/GenBank/DDBJ whole genome shotgun (WGS) entry which is preliminary data.</text>
</comment>
<comment type="similarity">
    <text evidence="2 9">Belongs to the gluconokinase GntK/GntV family.</text>
</comment>
<dbReference type="OrthoDB" id="9813917at2"/>
<keyword evidence="4 9" id="KW-0808">Transferase</keyword>
<dbReference type="Pfam" id="PF01202">
    <property type="entry name" value="SKI"/>
    <property type="match status" value="1"/>
</dbReference>
<evidence type="ECO:0000313" key="11">
    <source>
        <dbReference type="Proteomes" id="UP000095552"/>
    </source>
</evidence>
<evidence type="ECO:0000256" key="4">
    <source>
        <dbReference type="ARBA" id="ARBA00022679"/>
    </source>
</evidence>
<dbReference type="AlphaFoldDB" id="A0A1E5T072"/>
<evidence type="ECO:0000256" key="8">
    <source>
        <dbReference type="ARBA" id="ARBA00048090"/>
    </source>
</evidence>
<dbReference type="NCBIfam" id="TIGR01313">
    <property type="entry name" value="therm_gnt_kin"/>
    <property type="match status" value="1"/>
</dbReference>
<accession>A0A1E5T072</accession>
<keyword evidence="7 9" id="KW-0067">ATP-binding</keyword>
<dbReference type="EMBL" id="MDGQ01000005">
    <property type="protein sequence ID" value="OEK04707.1"/>
    <property type="molecule type" value="Genomic_DNA"/>
</dbReference>
<dbReference type="STRING" id="1563681.BFP71_14760"/>
<evidence type="ECO:0000256" key="5">
    <source>
        <dbReference type="ARBA" id="ARBA00022741"/>
    </source>
</evidence>
<evidence type="ECO:0000256" key="2">
    <source>
        <dbReference type="ARBA" id="ARBA00008420"/>
    </source>
</evidence>
<evidence type="ECO:0000256" key="9">
    <source>
        <dbReference type="RuleBase" id="RU363066"/>
    </source>
</evidence>
<comment type="pathway">
    <text evidence="1">Carbohydrate acid metabolism.</text>
</comment>
<dbReference type="SUPFAM" id="SSF52540">
    <property type="entry name" value="P-loop containing nucleoside triphosphate hydrolases"/>
    <property type="match status" value="1"/>
</dbReference>
<evidence type="ECO:0000256" key="3">
    <source>
        <dbReference type="ARBA" id="ARBA00012054"/>
    </source>
</evidence>
<comment type="catalytic activity">
    <reaction evidence="8 9">
        <text>D-gluconate + ATP = 6-phospho-D-gluconate + ADP + H(+)</text>
        <dbReference type="Rhea" id="RHEA:19433"/>
        <dbReference type="ChEBI" id="CHEBI:15378"/>
        <dbReference type="ChEBI" id="CHEBI:18391"/>
        <dbReference type="ChEBI" id="CHEBI:30616"/>
        <dbReference type="ChEBI" id="CHEBI:58759"/>
        <dbReference type="ChEBI" id="CHEBI:456216"/>
        <dbReference type="EC" id="2.7.1.12"/>
    </reaction>
</comment>
<dbReference type="InterPro" id="IPR006001">
    <property type="entry name" value="Therm_gnt_kin"/>
</dbReference>
<proteinExistence type="inferred from homology"/>
<dbReference type="GO" id="GO:0005737">
    <property type="term" value="C:cytoplasm"/>
    <property type="evidence" value="ECO:0007669"/>
    <property type="project" value="TreeGrafter"/>
</dbReference>
<dbReference type="RefSeq" id="WP_069836212.1">
    <property type="nucleotide sequence ID" value="NZ_MDGQ01000005.1"/>
</dbReference>
<dbReference type="GO" id="GO:0005524">
    <property type="term" value="F:ATP binding"/>
    <property type="evidence" value="ECO:0007669"/>
    <property type="project" value="UniProtKB-KW"/>
</dbReference>
<protein>
    <recommendedName>
        <fullName evidence="3 9">Gluconokinase</fullName>
        <ecNumber evidence="3 9">2.7.1.12</ecNumber>
    </recommendedName>
</protein>
<keyword evidence="6 9" id="KW-0418">Kinase</keyword>